<dbReference type="Proteomes" id="UP000476820">
    <property type="component" value="Unassembled WGS sequence"/>
</dbReference>
<dbReference type="EMBL" id="SXFB01000032">
    <property type="protein sequence ID" value="NFV28069.1"/>
    <property type="molecule type" value="Genomic_DNA"/>
</dbReference>
<dbReference type="Proteomes" id="UP000473681">
    <property type="component" value="Unassembled WGS sequence"/>
</dbReference>
<evidence type="ECO:0000313" key="4">
    <source>
        <dbReference type="Proteomes" id="UP000473681"/>
    </source>
</evidence>
<organism evidence="1 5">
    <name type="scientific">Clostridium botulinum</name>
    <dbReference type="NCBI Taxonomy" id="1491"/>
    <lineage>
        <taxon>Bacteria</taxon>
        <taxon>Bacillati</taxon>
        <taxon>Bacillota</taxon>
        <taxon>Clostridia</taxon>
        <taxon>Eubacteriales</taxon>
        <taxon>Clostridiaceae</taxon>
        <taxon>Clostridium</taxon>
    </lineage>
</organism>
<comment type="caution">
    <text evidence="1">The sequence shown here is derived from an EMBL/GenBank/DDBJ whole genome shotgun (WGS) entry which is preliminary data.</text>
</comment>
<dbReference type="EMBL" id="SWOV01000026">
    <property type="protein sequence ID" value="NFF88271.1"/>
    <property type="molecule type" value="Genomic_DNA"/>
</dbReference>
<protein>
    <recommendedName>
        <fullName evidence="7">DUF4325 domain-containing protein</fullName>
    </recommendedName>
</protein>
<evidence type="ECO:0008006" key="7">
    <source>
        <dbReference type="Google" id="ProtNLM"/>
    </source>
</evidence>
<evidence type="ECO:0000313" key="3">
    <source>
        <dbReference type="EMBL" id="NFV28069.1"/>
    </source>
</evidence>
<sequence length="123" mass="14411">MKIEKINVLCKYSMRVEDDKFIITGEGLFSKNDAEDYLQLFQKTIKSVDSSNLILIIDNSQFRMSFPDTKLFYEKVCDVYISSDFKDKYIVMPENDIANIQIKKNANKIFNYIKVISDINIIE</sequence>
<gene>
    <name evidence="1" type="ORF">FC774_10370</name>
    <name evidence="2" type="ORF">FDB51_06520</name>
    <name evidence="3" type="ORF">FDG31_18435</name>
</gene>
<accession>A0A0L9YCJ0</accession>
<dbReference type="AlphaFoldDB" id="A0A0L9YCJ0"/>
<evidence type="ECO:0000313" key="5">
    <source>
        <dbReference type="Proteomes" id="UP000476820"/>
    </source>
</evidence>
<evidence type="ECO:0000313" key="6">
    <source>
        <dbReference type="Proteomes" id="UP000486903"/>
    </source>
</evidence>
<dbReference type="RefSeq" id="WP_003372895.1">
    <property type="nucleotide sequence ID" value="NZ_JACBBA010000001.1"/>
</dbReference>
<reference evidence="4 5" key="1">
    <citation type="submission" date="2019-04" db="EMBL/GenBank/DDBJ databases">
        <title>Genome sequencing of Clostridium botulinum Groups I-IV and Clostridium butyricum.</title>
        <authorList>
            <person name="Brunt J."/>
            <person name="Van Vliet A.H.M."/>
            <person name="Stringer S.C."/>
            <person name="Carter A.T."/>
            <person name="Peck M.W."/>
        </authorList>
    </citation>
    <scope>NUCLEOTIDE SEQUENCE [LARGE SCALE GENOMIC DNA]</scope>
    <source>
        <strain evidence="1 5">1605</strain>
        <strain evidence="3 6">BL81</strain>
        <strain evidence="2 4">CB-K-33E</strain>
    </source>
</reference>
<dbReference type="Proteomes" id="UP000486903">
    <property type="component" value="Unassembled WGS sequence"/>
</dbReference>
<name>A0A0L9YCJ0_CLOBO</name>
<evidence type="ECO:0000313" key="1">
    <source>
        <dbReference type="EMBL" id="NFF88271.1"/>
    </source>
</evidence>
<evidence type="ECO:0000313" key="2">
    <source>
        <dbReference type="EMBL" id="NFN34794.1"/>
    </source>
</evidence>
<proteinExistence type="predicted"/>
<dbReference type="EMBL" id="SWVK01000007">
    <property type="protein sequence ID" value="NFN34794.1"/>
    <property type="molecule type" value="Genomic_DNA"/>
</dbReference>